<dbReference type="VEuPathDB" id="FungiDB:AMAG_05084"/>
<accession>A0A0L0S6P3</accession>
<name>A0A0L0S6P3_ALLM3</name>
<dbReference type="Proteomes" id="UP000054350">
    <property type="component" value="Unassembled WGS sequence"/>
</dbReference>
<dbReference type="EMBL" id="GG745332">
    <property type="protein sequence ID" value="KNE58273.1"/>
    <property type="molecule type" value="Genomic_DNA"/>
</dbReference>
<sequence length="156" mass="16611">MRASVHYLPCPTCANTSALPAVFRAPRAVTASADTDVADDALGTPHAWLDADAVQNLLAAAPPETVDDVVARAQAAVARLVVGVDGWIREEVADGESTDDEDEFVDDEDGDLGGYGEDEFLDDRSDEITDAGELTDEEYVSDPAVRALRSKTFRLG</sequence>
<feature type="compositionally biased region" description="Acidic residues" evidence="1">
    <location>
        <begin position="93"/>
        <end position="121"/>
    </location>
</feature>
<protein>
    <submittedName>
        <fullName evidence="2">Uncharacterized protein</fullName>
    </submittedName>
</protein>
<reference evidence="3" key="2">
    <citation type="submission" date="2009-11" db="EMBL/GenBank/DDBJ databases">
        <title>The Genome Sequence of Allomyces macrogynus strain ATCC 38327.</title>
        <authorList>
            <consortium name="The Broad Institute Genome Sequencing Platform"/>
            <person name="Russ C."/>
            <person name="Cuomo C."/>
            <person name="Shea T."/>
            <person name="Young S.K."/>
            <person name="Zeng Q."/>
            <person name="Koehrsen M."/>
            <person name="Haas B."/>
            <person name="Borodovsky M."/>
            <person name="Guigo R."/>
            <person name="Alvarado L."/>
            <person name="Berlin A."/>
            <person name="Borenstein D."/>
            <person name="Chen Z."/>
            <person name="Engels R."/>
            <person name="Freedman E."/>
            <person name="Gellesch M."/>
            <person name="Goldberg J."/>
            <person name="Griggs A."/>
            <person name="Gujja S."/>
            <person name="Heiman D."/>
            <person name="Hepburn T."/>
            <person name="Howarth C."/>
            <person name="Jen D."/>
            <person name="Larson L."/>
            <person name="Lewis B."/>
            <person name="Mehta T."/>
            <person name="Park D."/>
            <person name="Pearson M."/>
            <person name="Roberts A."/>
            <person name="Saif S."/>
            <person name="Shenoy N."/>
            <person name="Sisk P."/>
            <person name="Stolte C."/>
            <person name="Sykes S."/>
            <person name="Walk T."/>
            <person name="White J."/>
            <person name="Yandava C."/>
            <person name="Burger G."/>
            <person name="Gray M.W."/>
            <person name="Holland P.W.H."/>
            <person name="King N."/>
            <person name="Lang F.B.F."/>
            <person name="Roger A.J."/>
            <person name="Ruiz-Trillo I."/>
            <person name="Lander E."/>
            <person name="Nusbaum C."/>
        </authorList>
    </citation>
    <scope>NUCLEOTIDE SEQUENCE [LARGE SCALE GENOMIC DNA]</scope>
    <source>
        <strain evidence="3">ATCC 38327</strain>
    </source>
</reference>
<organism evidence="2 3">
    <name type="scientific">Allomyces macrogynus (strain ATCC 38327)</name>
    <name type="common">Allomyces javanicus var. macrogynus</name>
    <dbReference type="NCBI Taxonomy" id="578462"/>
    <lineage>
        <taxon>Eukaryota</taxon>
        <taxon>Fungi</taxon>
        <taxon>Fungi incertae sedis</taxon>
        <taxon>Blastocladiomycota</taxon>
        <taxon>Blastocladiomycetes</taxon>
        <taxon>Blastocladiales</taxon>
        <taxon>Blastocladiaceae</taxon>
        <taxon>Allomyces</taxon>
    </lineage>
</organism>
<gene>
    <name evidence="2" type="ORF">AMAG_05084</name>
</gene>
<evidence type="ECO:0000313" key="2">
    <source>
        <dbReference type="EMBL" id="KNE58273.1"/>
    </source>
</evidence>
<evidence type="ECO:0000313" key="3">
    <source>
        <dbReference type="Proteomes" id="UP000054350"/>
    </source>
</evidence>
<reference evidence="2 3" key="1">
    <citation type="submission" date="2009-11" db="EMBL/GenBank/DDBJ databases">
        <title>Annotation of Allomyces macrogynus ATCC 38327.</title>
        <authorList>
            <consortium name="The Broad Institute Genome Sequencing Platform"/>
            <person name="Russ C."/>
            <person name="Cuomo C."/>
            <person name="Burger G."/>
            <person name="Gray M.W."/>
            <person name="Holland P.W.H."/>
            <person name="King N."/>
            <person name="Lang F.B.F."/>
            <person name="Roger A.J."/>
            <person name="Ruiz-Trillo I."/>
            <person name="Young S.K."/>
            <person name="Zeng Q."/>
            <person name="Gargeya S."/>
            <person name="Fitzgerald M."/>
            <person name="Haas B."/>
            <person name="Abouelleil A."/>
            <person name="Alvarado L."/>
            <person name="Arachchi H.M."/>
            <person name="Berlin A."/>
            <person name="Chapman S.B."/>
            <person name="Gearin G."/>
            <person name="Goldberg J."/>
            <person name="Griggs A."/>
            <person name="Gujja S."/>
            <person name="Hansen M."/>
            <person name="Heiman D."/>
            <person name="Howarth C."/>
            <person name="Larimer J."/>
            <person name="Lui A."/>
            <person name="MacDonald P.J.P."/>
            <person name="McCowen C."/>
            <person name="Montmayeur A."/>
            <person name="Murphy C."/>
            <person name="Neiman D."/>
            <person name="Pearson M."/>
            <person name="Priest M."/>
            <person name="Roberts A."/>
            <person name="Saif S."/>
            <person name="Shea T."/>
            <person name="Sisk P."/>
            <person name="Stolte C."/>
            <person name="Sykes S."/>
            <person name="Wortman J."/>
            <person name="Nusbaum C."/>
            <person name="Birren B."/>
        </authorList>
    </citation>
    <scope>NUCLEOTIDE SEQUENCE [LARGE SCALE GENOMIC DNA]</scope>
    <source>
        <strain evidence="2 3">ATCC 38327</strain>
    </source>
</reference>
<evidence type="ECO:0000256" key="1">
    <source>
        <dbReference type="SAM" id="MobiDB-lite"/>
    </source>
</evidence>
<feature type="region of interest" description="Disordered" evidence="1">
    <location>
        <begin position="92"/>
        <end position="124"/>
    </location>
</feature>
<proteinExistence type="predicted"/>
<keyword evidence="3" id="KW-1185">Reference proteome</keyword>
<dbReference type="AlphaFoldDB" id="A0A0L0S6P3"/>